<dbReference type="Proteomes" id="UP000215002">
    <property type="component" value="Chromosome"/>
</dbReference>
<dbReference type="GO" id="GO:0020037">
    <property type="term" value="F:heme binding"/>
    <property type="evidence" value="ECO:0007669"/>
    <property type="project" value="InterPro"/>
</dbReference>
<evidence type="ECO:0000313" key="6">
    <source>
        <dbReference type="EMBL" id="ASU33837.1"/>
    </source>
</evidence>
<accession>A0A223NVE9</accession>
<reference evidence="6 7" key="1">
    <citation type="submission" date="2017-08" db="EMBL/GenBank/DDBJ databases">
        <title>Complete genome sequence of Mucilaginibacter sp. strain BJC16-A31.</title>
        <authorList>
            <consortium name="Henan University of Science and Technology"/>
            <person name="You X."/>
        </authorList>
    </citation>
    <scope>NUCLEOTIDE SEQUENCE [LARGE SCALE GENOMIC DNA]</scope>
    <source>
        <strain evidence="6 7">BJC16-A31</strain>
    </source>
</reference>
<evidence type="ECO:0000256" key="1">
    <source>
        <dbReference type="ARBA" id="ARBA00022617"/>
    </source>
</evidence>
<dbReference type="InterPro" id="IPR036909">
    <property type="entry name" value="Cyt_c-like_dom_sf"/>
</dbReference>
<dbReference type="Pfam" id="PF00034">
    <property type="entry name" value="Cytochrom_C"/>
    <property type="match status" value="1"/>
</dbReference>
<keyword evidence="1 4" id="KW-0349">Heme</keyword>
<keyword evidence="2 4" id="KW-0479">Metal-binding</keyword>
<name>A0A223NVE9_9SPHI</name>
<evidence type="ECO:0000256" key="3">
    <source>
        <dbReference type="ARBA" id="ARBA00023004"/>
    </source>
</evidence>
<protein>
    <submittedName>
        <fullName evidence="6">Cytochrome C</fullName>
    </submittedName>
</protein>
<dbReference type="PROSITE" id="PS51007">
    <property type="entry name" value="CYTC"/>
    <property type="match status" value="2"/>
</dbReference>
<evidence type="ECO:0000256" key="2">
    <source>
        <dbReference type="ARBA" id="ARBA00022723"/>
    </source>
</evidence>
<dbReference type="PANTHER" id="PTHR35008">
    <property type="entry name" value="BLL4482 PROTEIN-RELATED"/>
    <property type="match status" value="1"/>
</dbReference>
<dbReference type="PANTHER" id="PTHR35008:SF8">
    <property type="entry name" value="ALCOHOL DEHYDROGENASE CYTOCHROME C SUBUNIT"/>
    <property type="match status" value="1"/>
</dbReference>
<dbReference type="RefSeq" id="WP_094570257.1">
    <property type="nucleotide sequence ID" value="NZ_CP022743.1"/>
</dbReference>
<feature type="domain" description="Cytochrome c" evidence="5">
    <location>
        <begin position="196"/>
        <end position="311"/>
    </location>
</feature>
<keyword evidence="7" id="KW-1185">Reference proteome</keyword>
<dbReference type="InterPro" id="IPR009056">
    <property type="entry name" value="Cyt_c-like_dom"/>
</dbReference>
<dbReference type="SUPFAM" id="SSF46626">
    <property type="entry name" value="Cytochrome c"/>
    <property type="match status" value="2"/>
</dbReference>
<dbReference type="AlphaFoldDB" id="A0A223NVE9"/>
<dbReference type="Gene3D" id="1.10.760.10">
    <property type="entry name" value="Cytochrome c-like domain"/>
    <property type="match status" value="2"/>
</dbReference>
<dbReference type="EMBL" id="CP022743">
    <property type="protein sequence ID" value="ASU33837.1"/>
    <property type="molecule type" value="Genomic_DNA"/>
</dbReference>
<evidence type="ECO:0000313" key="7">
    <source>
        <dbReference type="Proteomes" id="UP000215002"/>
    </source>
</evidence>
<dbReference type="GO" id="GO:0046872">
    <property type="term" value="F:metal ion binding"/>
    <property type="evidence" value="ECO:0007669"/>
    <property type="project" value="UniProtKB-KW"/>
</dbReference>
<dbReference type="OrthoDB" id="9809720at2"/>
<evidence type="ECO:0000256" key="4">
    <source>
        <dbReference type="PROSITE-ProRule" id="PRU00433"/>
    </source>
</evidence>
<organism evidence="6 7">
    <name type="scientific">Mucilaginibacter xinganensis</name>
    <dbReference type="NCBI Taxonomy" id="1234841"/>
    <lineage>
        <taxon>Bacteria</taxon>
        <taxon>Pseudomonadati</taxon>
        <taxon>Bacteroidota</taxon>
        <taxon>Sphingobacteriia</taxon>
        <taxon>Sphingobacteriales</taxon>
        <taxon>Sphingobacteriaceae</taxon>
        <taxon>Mucilaginibacter</taxon>
    </lineage>
</organism>
<proteinExistence type="predicted"/>
<feature type="domain" description="Cytochrome c" evidence="5">
    <location>
        <begin position="46"/>
        <end position="160"/>
    </location>
</feature>
<dbReference type="GO" id="GO:0009055">
    <property type="term" value="F:electron transfer activity"/>
    <property type="evidence" value="ECO:0007669"/>
    <property type="project" value="InterPro"/>
</dbReference>
<gene>
    <name evidence="6" type="ORF">MuYL_1941</name>
</gene>
<keyword evidence="3 4" id="KW-0408">Iron</keyword>
<sequence>MKKLKKVILSAVIAIVLTVVIAISYITLALPNVGEPDDIRVTLTNEKIARGEYLANHVSLCTDCHSQRDWSKFAGPIVDGRLGEGGELFDSKVDFPGSVHVPNITPFNLKEWTDGEIFRAITAGVRKDGSAIFPLMPWPSYSKMSREDIYAIIAYLRTLKPVEANYPKASYDFPLNILVHTFPKKAVPGINPSPADTIKYGAYLVNAAACMDCHTKNVKGKAVPGMDFAGGREFKIGNNTIRSANITPDTETGIGRWTSASFLQRFKSFNDPAKAATISETDFQTIMPWYDYSRITENDLKAMFAYLRTLKPISNKVIKFTVNSFALTKSN</sequence>
<evidence type="ECO:0000259" key="5">
    <source>
        <dbReference type="PROSITE" id="PS51007"/>
    </source>
</evidence>
<dbReference type="InterPro" id="IPR051459">
    <property type="entry name" value="Cytochrome_c-type_DH"/>
</dbReference>
<dbReference type="KEGG" id="muc:MuYL_1941"/>